<evidence type="ECO:0000259" key="6">
    <source>
        <dbReference type="SMART" id="SM00528"/>
    </source>
</evidence>
<keyword evidence="3" id="KW-0963">Cytoplasm</keyword>
<dbReference type="EMBL" id="CP133568">
    <property type="protein sequence ID" value="WMT04161.1"/>
    <property type="molecule type" value="Genomic_DNA"/>
</dbReference>
<evidence type="ECO:0000256" key="1">
    <source>
        <dbReference type="ARBA" id="ARBA00004453"/>
    </source>
</evidence>
<evidence type="ECO:0000256" key="2">
    <source>
        <dbReference type="ARBA" id="ARBA00010610"/>
    </source>
</evidence>
<comment type="similarity">
    <text evidence="2">Belongs to the histone-like protein H-NS family.</text>
</comment>
<reference evidence="7 8" key="1">
    <citation type="submission" date="2023-08" db="EMBL/GenBank/DDBJ databases">
        <title>The whole genome sequence of Lysobacter yananisis.</title>
        <authorList>
            <person name="Sun H."/>
        </authorList>
    </citation>
    <scope>NUCLEOTIDE SEQUENCE [LARGE SCALE GENOMIC DNA]</scope>
    <source>
        <strain evidence="7 8">SNNU513</strain>
    </source>
</reference>
<sequence length="139" mass="15655">MNIDIDRLNLRELTALLTAAEKRQQFLSKRRPAASVRKQAVALAARHGYTIEELFGDQPDVQPTRRKRGSRRKPAKVAPKYRDPDNELNTWSGRGSMPRWLAKKIRFGQHATDFLIPGIAKPTARTASSIGKRTLVKPG</sequence>
<dbReference type="Proteomes" id="UP001229313">
    <property type="component" value="Chromosome"/>
</dbReference>
<accession>A0ABY9PAU9</accession>
<protein>
    <submittedName>
        <fullName evidence="7">H-NS histone family protein</fullName>
    </submittedName>
</protein>
<dbReference type="Gene3D" id="4.10.430.10">
    <property type="entry name" value="Histone-like protein H-NS, C-terminal domain"/>
    <property type="match status" value="1"/>
</dbReference>
<evidence type="ECO:0000313" key="8">
    <source>
        <dbReference type="Proteomes" id="UP001229313"/>
    </source>
</evidence>
<dbReference type="PANTHER" id="PTHR38097">
    <property type="match status" value="1"/>
</dbReference>
<comment type="subcellular location">
    <subcellularLocation>
        <location evidence="1">Cytoplasm</location>
        <location evidence="1">Nucleoid</location>
    </subcellularLocation>
</comment>
<feature type="region of interest" description="Disordered" evidence="5">
    <location>
        <begin position="54"/>
        <end position="93"/>
    </location>
</feature>
<gene>
    <name evidence="7" type="ORF">RDV84_04745</name>
</gene>
<feature type="domain" description="DNA-binding protein H-NS-like C-terminal" evidence="6">
    <location>
        <begin position="71"/>
        <end position="116"/>
    </location>
</feature>
<keyword evidence="4" id="KW-0238">DNA-binding</keyword>
<evidence type="ECO:0000313" key="7">
    <source>
        <dbReference type="EMBL" id="WMT04161.1"/>
    </source>
</evidence>
<dbReference type="RefSeq" id="WP_309152648.1">
    <property type="nucleotide sequence ID" value="NZ_CP133568.1"/>
</dbReference>
<name>A0ABY9PAU9_9GAMM</name>
<proteinExistence type="inferred from homology"/>
<dbReference type="InterPro" id="IPR037150">
    <property type="entry name" value="H-NS_C_dom_sf"/>
</dbReference>
<keyword evidence="8" id="KW-1185">Reference proteome</keyword>
<dbReference type="SMART" id="SM00528">
    <property type="entry name" value="HNS"/>
    <property type="match status" value="1"/>
</dbReference>
<dbReference type="InterPro" id="IPR027444">
    <property type="entry name" value="H-NS_C_dom"/>
</dbReference>
<dbReference type="PANTHER" id="PTHR38097:SF2">
    <property type="entry name" value="DNA-BINDING PROTEIN STPA"/>
    <property type="match status" value="1"/>
</dbReference>
<evidence type="ECO:0000256" key="5">
    <source>
        <dbReference type="SAM" id="MobiDB-lite"/>
    </source>
</evidence>
<dbReference type="SUPFAM" id="SSF81273">
    <property type="entry name" value="H-NS histone-like proteins"/>
    <property type="match status" value="1"/>
</dbReference>
<evidence type="ECO:0000256" key="4">
    <source>
        <dbReference type="ARBA" id="ARBA00023125"/>
    </source>
</evidence>
<feature type="compositionally biased region" description="Basic residues" evidence="5">
    <location>
        <begin position="64"/>
        <end position="75"/>
    </location>
</feature>
<evidence type="ECO:0000256" key="3">
    <source>
        <dbReference type="ARBA" id="ARBA00022490"/>
    </source>
</evidence>
<organism evidence="7 8">
    <name type="scientific">Lysobacter yananisis</name>
    <dbReference type="NCBI Taxonomy" id="1003114"/>
    <lineage>
        <taxon>Bacteria</taxon>
        <taxon>Pseudomonadati</taxon>
        <taxon>Pseudomonadota</taxon>
        <taxon>Gammaproteobacteria</taxon>
        <taxon>Lysobacterales</taxon>
        <taxon>Lysobacteraceae</taxon>
        <taxon>Lysobacter</taxon>
    </lineage>
</organism>
<dbReference type="Pfam" id="PF00816">
    <property type="entry name" value="Histone_HNS"/>
    <property type="match status" value="1"/>
</dbReference>